<evidence type="ECO:0000313" key="3">
    <source>
        <dbReference type="Proteomes" id="UP000297299"/>
    </source>
</evidence>
<organism evidence="2 3">
    <name type="scientific">Botryotinia calthae</name>
    <dbReference type="NCBI Taxonomy" id="38488"/>
    <lineage>
        <taxon>Eukaryota</taxon>
        <taxon>Fungi</taxon>
        <taxon>Dikarya</taxon>
        <taxon>Ascomycota</taxon>
        <taxon>Pezizomycotina</taxon>
        <taxon>Leotiomycetes</taxon>
        <taxon>Helotiales</taxon>
        <taxon>Sclerotiniaceae</taxon>
        <taxon>Botryotinia</taxon>
    </lineage>
</organism>
<feature type="compositionally biased region" description="Acidic residues" evidence="1">
    <location>
        <begin position="183"/>
        <end position="210"/>
    </location>
</feature>
<dbReference type="OrthoDB" id="3564705at2759"/>
<feature type="region of interest" description="Disordered" evidence="1">
    <location>
        <begin position="181"/>
        <end position="221"/>
    </location>
</feature>
<gene>
    <name evidence="2" type="ORF">BOTCAL_0729g00010</name>
</gene>
<feature type="region of interest" description="Disordered" evidence="1">
    <location>
        <begin position="70"/>
        <end position="100"/>
    </location>
</feature>
<dbReference type="Proteomes" id="UP000297299">
    <property type="component" value="Unassembled WGS sequence"/>
</dbReference>
<evidence type="ECO:0000313" key="2">
    <source>
        <dbReference type="EMBL" id="TEY32465.1"/>
    </source>
</evidence>
<accession>A0A4Y8CGL7</accession>
<feature type="region of interest" description="Disordered" evidence="1">
    <location>
        <begin position="1"/>
        <end position="56"/>
    </location>
</feature>
<reference evidence="2 3" key="1">
    <citation type="submission" date="2017-11" db="EMBL/GenBank/DDBJ databases">
        <title>Comparative genomics of Botrytis spp.</title>
        <authorList>
            <person name="Valero-Jimenez C.A."/>
            <person name="Tapia P."/>
            <person name="Veloso J."/>
            <person name="Silva-Moreno E."/>
            <person name="Staats M."/>
            <person name="Valdes J.H."/>
            <person name="Van Kan J.A.L."/>
        </authorList>
    </citation>
    <scope>NUCLEOTIDE SEQUENCE [LARGE SCALE GENOMIC DNA]</scope>
    <source>
        <strain evidence="2 3">MUCL2830</strain>
    </source>
</reference>
<keyword evidence="3" id="KW-1185">Reference proteome</keyword>
<name>A0A4Y8CGL7_9HELO</name>
<feature type="compositionally biased region" description="Low complexity" evidence="1">
    <location>
        <begin position="45"/>
        <end position="56"/>
    </location>
</feature>
<evidence type="ECO:0000256" key="1">
    <source>
        <dbReference type="SAM" id="MobiDB-lite"/>
    </source>
</evidence>
<dbReference type="EMBL" id="PHWZ01000725">
    <property type="protein sequence ID" value="TEY32465.1"/>
    <property type="molecule type" value="Genomic_DNA"/>
</dbReference>
<comment type="caution">
    <text evidence="2">The sequence shown here is derived from an EMBL/GenBank/DDBJ whole genome shotgun (WGS) entry which is preliminary data.</text>
</comment>
<proteinExistence type="predicted"/>
<dbReference type="AlphaFoldDB" id="A0A4Y8CGL7"/>
<sequence>MGHPGKEWQGQLRAGKGVKGNRAIREERRAAQAVLSGNERSANCSAAQAQGSSAAAADSFFGATTAEHSAQQQLVFRPRVTDTNPVTSTSGATAGTDSFIAPSTNQAPQADNFSRPSTTTFQQAFSARIAAVAARRTGGRHHKRSRVPNQKEPAFGLRHNLGGSVAADIVGNWPSEVLGEELLGSDDEEEEDMEDDDEGVEDVEDDDDEKMVDVGYGRRRI</sequence>
<feature type="compositionally biased region" description="Low complexity" evidence="1">
    <location>
        <begin position="87"/>
        <end position="96"/>
    </location>
</feature>
<protein>
    <submittedName>
        <fullName evidence="2">Uncharacterized protein</fullName>
    </submittedName>
</protein>